<feature type="domain" description="DUF2510" evidence="3">
    <location>
        <begin position="13"/>
        <end position="43"/>
    </location>
</feature>
<evidence type="ECO:0000259" key="3">
    <source>
        <dbReference type="Pfam" id="PF10708"/>
    </source>
</evidence>
<evidence type="ECO:0000256" key="1">
    <source>
        <dbReference type="SAM" id="MobiDB-lite"/>
    </source>
</evidence>
<name>A0AB38R6U6_RHOSG</name>
<feature type="region of interest" description="Disordered" evidence="1">
    <location>
        <begin position="1"/>
        <end position="22"/>
    </location>
</feature>
<feature type="region of interest" description="Disordered" evidence="1">
    <location>
        <begin position="35"/>
        <end position="74"/>
    </location>
</feature>
<feature type="compositionally biased region" description="Polar residues" evidence="1">
    <location>
        <begin position="41"/>
        <end position="64"/>
    </location>
</feature>
<sequence>MTPPGAGPMPQPPGWYPDPNSPSLRWWDGIQWSDRWAPASNRPTGATTSQATQFASPSPANSGHWQAASYSSAQANSHSTSKTATAPKKKQFTVLWVAGLIFVVGLFGSILANNSSHNSTNEATKTVEGPTDPQSLASALPTVGDTSFGDLNSYKTLDESDFKKIMHPSGNLVEYPYPYVGSRVVLYGKVDGLPSGYETATGGTYFDATVSWHDLGPIVSWSLNSVDVPIIGLRSDLGDVEPGSNLAIYVEVRRPFLTGAKVFDSALRDPFLVAHAVRVIR</sequence>
<evidence type="ECO:0000313" key="5">
    <source>
        <dbReference type="Proteomes" id="UP000831484"/>
    </source>
</evidence>
<dbReference type="EMBL" id="CP096563">
    <property type="protein sequence ID" value="UPU40850.1"/>
    <property type="molecule type" value="Genomic_DNA"/>
</dbReference>
<feature type="transmembrane region" description="Helical" evidence="2">
    <location>
        <begin position="92"/>
        <end position="112"/>
    </location>
</feature>
<keyword evidence="2" id="KW-0812">Transmembrane</keyword>
<protein>
    <submittedName>
        <fullName evidence="4">DUF2510 domain-containing protein</fullName>
    </submittedName>
</protein>
<dbReference type="Proteomes" id="UP000831484">
    <property type="component" value="Chromosome"/>
</dbReference>
<accession>A0AB38R6U6</accession>
<gene>
    <name evidence="4" type="ORF">M0639_17390</name>
</gene>
<evidence type="ECO:0000313" key="4">
    <source>
        <dbReference type="EMBL" id="UPU40850.1"/>
    </source>
</evidence>
<dbReference type="RefSeq" id="WP_042445163.1">
    <property type="nucleotide sequence ID" value="NZ_CP096563.1"/>
</dbReference>
<reference evidence="5" key="1">
    <citation type="journal article" date="2022" name="Environ. Microbiol.">
        <title>Functional analysis, diversity, and distribution of carbendazim hydrolases MheI and CbmA, responsible for the initial step in carbendazim degradation.</title>
        <authorList>
            <person name="Zhang M."/>
            <person name="Bai X."/>
            <person name="Li Q."/>
            <person name="Zhang L."/>
            <person name="Zhu Q."/>
            <person name="Gao S."/>
            <person name="Ke Z."/>
            <person name="Jiang M."/>
            <person name="Hu J."/>
            <person name="Qiu J."/>
            <person name="Hong Q."/>
        </authorList>
    </citation>
    <scope>NUCLEOTIDE SEQUENCE [LARGE SCALE GENOMIC DNA]</scope>
    <source>
        <strain evidence="5">djl-6</strain>
    </source>
</reference>
<dbReference type="InterPro" id="IPR018929">
    <property type="entry name" value="DUF2510"/>
</dbReference>
<feature type="compositionally biased region" description="Pro residues" evidence="1">
    <location>
        <begin position="1"/>
        <end position="20"/>
    </location>
</feature>
<organism evidence="4 5">
    <name type="scientific">Rhodococcus qingshengii JCM 15477</name>
    <dbReference type="NCBI Taxonomy" id="1303681"/>
    <lineage>
        <taxon>Bacteria</taxon>
        <taxon>Bacillati</taxon>
        <taxon>Actinomycetota</taxon>
        <taxon>Actinomycetes</taxon>
        <taxon>Mycobacteriales</taxon>
        <taxon>Nocardiaceae</taxon>
        <taxon>Rhodococcus</taxon>
        <taxon>Rhodococcus erythropolis group</taxon>
    </lineage>
</organism>
<dbReference type="AlphaFoldDB" id="A0AB38R6U6"/>
<dbReference type="Pfam" id="PF10708">
    <property type="entry name" value="DUF2510"/>
    <property type="match status" value="1"/>
</dbReference>
<keyword evidence="5" id="KW-1185">Reference proteome</keyword>
<proteinExistence type="predicted"/>
<evidence type="ECO:0000256" key="2">
    <source>
        <dbReference type="SAM" id="Phobius"/>
    </source>
</evidence>
<keyword evidence="2" id="KW-1133">Transmembrane helix</keyword>
<keyword evidence="2" id="KW-0472">Membrane</keyword>